<dbReference type="InterPro" id="IPR013813">
    <property type="entry name" value="Endoribo_LPSP/chorism_mut-like"/>
</dbReference>
<dbReference type="EMBL" id="CP036280">
    <property type="protein sequence ID" value="QDU71630.1"/>
    <property type="molecule type" value="Genomic_DNA"/>
</dbReference>
<dbReference type="PANTHER" id="PTHR43760">
    <property type="entry name" value="ENDORIBONUCLEASE-RELATED"/>
    <property type="match status" value="1"/>
</dbReference>
<dbReference type="Proteomes" id="UP000320386">
    <property type="component" value="Chromosome"/>
</dbReference>
<dbReference type="OrthoDB" id="9806350at2"/>
<dbReference type="AlphaFoldDB" id="A0A518BXB9"/>
<gene>
    <name evidence="1" type="ORF">Pan265_14820</name>
</gene>
<dbReference type="Pfam" id="PF01042">
    <property type="entry name" value="Ribonuc_L-PSP"/>
    <property type="match status" value="1"/>
</dbReference>
<evidence type="ECO:0000313" key="1">
    <source>
        <dbReference type="EMBL" id="QDU71630.1"/>
    </source>
</evidence>
<accession>A0A518BXB9</accession>
<dbReference type="CDD" id="cd02199">
    <property type="entry name" value="YjgF_YER057c_UK114_like_1"/>
    <property type="match status" value="1"/>
</dbReference>
<protein>
    <submittedName>
        <fullName evidence="1">Endoribonuclease L-PSP</fullName>
    </submittedName>
</protein>
<name>A0A518BXB9_9BACT</name>
<dbReference type="KEGG" id="mcad:Pan265_14820"/>
<dbReference type="PANTHER" id="PTHR43760:SF1">
    <property type="entry name" value="ENDORIBONUCLEASE L-PSP_CHORISMATE MUTASE-LIKE DOMAIN-CONTAINING PROTEIN"/>
    <property type="match status" value="1"/>
</dbReference>
<proteinExistence type="predicted"/>
<dbReference type="RefSeq" id="WP_145445767.1">
    <property type="nucleotide sequence ID" value="NZ_CP036280.1"/>
</dbReference>
<keyword evidence="2" id="KW-1185">Reference proteome</keyword>
<sequence length="160" mass="16462">MSDLNHPRRALAALGYELPKPAAAVASYLPATRQNDLIVISGQLPLVDGELMVSGPVPSAVSVEKAAKAAGRCVVNALAAADALLEADWSCVERIVRVGVFVWGDEGFAEQHLVANGASDLLVRAFGDQGRHARAAVGVSGLPLGASVEVELWLGLAGSA</sequence>
<dbReference type="InterPro" id="IPR006175">
    <property type="entry name" value="YjgF/YER057c/UK114"/>
</dbReference>
<dbReference type="Gene3D" id="3.30.1330.40">
    <property type="entry name" value="RutC-like"/>
    <property type="match status" value="1"/>
</dbReference>
<reference evidence="1 2" key="1">
    <citation type="submission" date="2019-02" db="EMBL/GenBank/DDBJ databases">
        <title>Deep-cultivation of Planctomycetes and their phenomic and genomic characterization uncovers novel biology.</title>
        <authorList>
            <person name="Wiegand S."/>
            <person name="Jogler M."/>
            <person name="Boedeker C."/>
            <person name="Pinto D."/>
            <person name="Vollmers J."/>
            <person name="Rivas-Marin E."/>
            <person name="Kohn T."/>
            <person name="Peeters S.H."/>
            <person name="Heuer A."/>
            <person name="Rast P."/>
            <person name="Oberbeckmann S."/>
            <person name="Bunk B."/>
            <person name="Jeske O."/>
            <person name="Meyerdierks A."/>
            <person name="Storesund J.E."/>
            <person name="Kallscheuer N."/>
            <person name="Luecker S."/>
            <person name="Lage O.M."/>
            <person name="Pohl T."/>
            <person name="Merkel B.J."/>
            <person name="Hornburger P."/>
            <person name="Mueller R.-W."/>
            <person name="Bruemmer F."/>
            <person name="Labrenz M."/>
            <person name="Spormann A.M."/>
            <person name="Op den Camp H."/>
            <person name="Overmann J."/>
            <person name="Amann R."/>
            <person name="Jetten M.S.M."/>
            <person name="Mascher T."/>
            <person name="Medema M.H."/>
            <person name="Devos D.P."/>
            <person name="Kaster A.-K."/>
            <person name="Ovreas L."/>
            <person name="Rohde M."/>
            <person name="Galperin M.Y."/>
            <person name="Jogler C."/>
        </authorList>
    </citation>
    <scope>NUCLEOTIDE SEQUENCE [LARGE SCALE GENOMIC DNA]</scope>
    <source>
        <strain evidence="1 2">Pan265</strain>
    </source>
</reference>
<dbReference type="SUPFAM" id="SSF55298">
    <property type="entry name" value="YjgF-like"/>
    <property type="match status" value="1"/>
</dbReference>
<dbReference type="InterPro" id="IPR035959">
    <property type="entry name" value="RutC-like_sf"/>
</dbReference>
<evidence type="ECO:0000313" key="2">
    <source>
        <dbReference type="Proteomes" id="UP000320386"/>
    </source>
</evidence>
<organism evidence="1 2">
    <name type="scientific">Mucisphaera calidilacus</name>
    <dbReference type="NCBI Taxonomy" id="2527982"/>
    <lineage>
        <taxon>Bacteria</taxon>
        <taxon>Pseudomonadati</taxon>
        <taxon>Planctomycetota</taxon>
        <taxon>Phycisphaerae</taxon>
        <taxon>Phycisphaerales</taxon>
        <taxon>Phycisphaeraceae</taxon>
        <taxon>Mucisphaera</taxon>
    </lineage>
</organism>